<reference evidence="2" key="1">
    <citation type="submission" date="2022-11" db="UniProtKB">
        <authorList>
            <consortium name="WormBaseParasite"/>
        </authorList>
    </citation>
    <scope>IDENTIFICATION</scope>
</reference>
<name>A0A914LI60_MELIC</name>
<proteinExistence type="predicted"/>
<keyword evidence="1" id="KW-1185">Reference proteome</keyword>
<accession>A0A914LI60</accession>
<dbReference type="WBParaSite" id="Minc3s00525g13741">
    <property type="protein sequence ID" value="Minc3s00525g13741"/>
    <property type="gene ID" value="Minc3s00525g13741"/>
</dbReference>
<evidence type="ECO:0000313" key="2">
    <source>
        <dbReference type="WBParaSite" id="Minc3s00525g13741"/>
    </source>
</evidence>
<evidence type="ECO:0000313" key="1">
    <source>
        <dbReference type="Proteomes" id="UP000887563"/>
    </source>
</evidence>
<dbReference type="Proteomes" id="UP000887563">
    <property type="component" value="Unplaced"/>
</dbReference>
<protein>
    <submittedName>
        <fullName evidence="2">Uncharacterized protein</fullName>
    </submittedName>
</protein>
<dbReference type="AlphaFoldDB" id="A0A914LI60"/>
<sequence>MKNQLLHSLCLQTIQLHSVSFQAREVLLFQEYPFLAELLLQNQFCIQSCVGEHTIHRQESWQSNQLTTITTSGDLKFRSDEYTAGSDIFGFFHLDNNTRTFNSFCIRDELNTRYCCLTVDATMEPNLSIRSHFSSILSQHFVAFSPFKLRYPNRIPQL</sequence>
<organism evidence="1 2">
    <name type="scientific">Meloidogyne incognita</name>
    <name type="common">Southern root-knot nematode worm</name>
    <name type="synonym">Oxyuris incognita</name>
    <dbReference type="NCBI Taxonomy" id="6306"/>
    <lineage>
        <taxon>Eukaryota</taxon>
        <taxon>Metazoa</taxon>
        <taxon>Ecdysozoa</taxon>
        <taxon>Nematoda</taxon>
        <taxon>Chromadorea</taxon>
        <taxon>Rhabditida</taxon>
        <taxon>Tylenchina</taxon>
        <taxon>Tylenchomorpha</taxon>
        <taxon>Tylenchoidea</taxon>
        <taxon>Meloidogynidae</taxon>
        <taxon>Meloidogyninae</taxon>
        <taxon>Meloidogyne</taxon>
        <taxon>Meloidogyne incognita group</taxon>
    </lineage>
</organism>